<name>A0A7W5F5V4_9ACTN</name>
<proteinExistence type="predicted"/>
<organism evidence="2 3">
    <name type="scientific">Streptomyces violarus</name>
    <dbReference type="NCBI Taxonomy" id="67380"/>
    <lineage>
        <taxon>Bacteria</taxon>
        <taxon>Bacillati</taxon>
        <taxon>Actinomycetota</taxon>
        <taxon>Actinomycetes</taxon>
        <taxon>Kitasatosporales</taxon>
        <taxon>Streptomycetaceae</taxon>
        <taxon>Streptomyces</taxon>
    </lineage>
</organism>
<keyword evidence="3" id="KW-1185">Reference proteome</keyword>
<dbReference type="AlphaFoldDB" id="A0A7W5F5V4"/>
<dbReference type="Proteomes" id="UP000572907">
    <property type="component" value="Unassembled WGS sequence"/>
</dbReference>
<feature type="region of interest" description="Disordered" evidence="1">
    <location>
        <begin position="48"/>
        <end position="67"/>
    </location>
</feature>
<comment type="caution">
    <text evidence="2">The sequence shown here is derived from an EMBL/GenBank/DDBJ whole genome shotgun (WGS) entry which is preliminary data.</text>
</comment>
<accession>A0A7W5F5V4</accession>
<protein>
    <submittedName>
        <fullName evidence="2">Uncharacterized protein</fullName>
    </submittedName>
</protein>
<sequence>MTPITQALHGGGPLPAAASAGLQVMASAPLHGGELPGMVDQELADLIRPGLPPRDRRASSPWRHAQG</sequence>
<evidence type="ECO:0000313" key="3">
    <source>
        <dbReference type="Proteomes" id="UP000572907"/>
    </source>
</evidence>
<evidence type="ECO:0000256" key="1">
    <source>
        <dbReference type="SAM" id="MobiDB-lite"/>
    </source>
</evidence>
<gene>
    <name evidence="2" type="ORF">FHS41_007453</name>
</gene>
<reference evidence="2 3" key="1">
    <citation type="submission" date="2020-08" db="EMBL/GenBank/DDBJ databases">
        <title>Genomic Encyclopedia of Type Strains, Phase III (KMG-III): the genomes of soil and plant-associated and newly described type strains.</title>
        <authorList>
            <person name="Whitman W."/>
        </authorList>
    </citation>
    <scope>NUCLEOTIDE SEQUENCE [LARGE SCALE GENOMIC DNA]</scope>
    <source>
        <strain evidence="2 3">CECT 3237</strain>
    </source>
</reference>
<dbReference type="EMBL" id="JACHXE010000010">
    <property type="protein sequence ID" value="MBB3080899.1"/>
    <property type="molecule type" value="Genomic_DNA"/>
</dbReference>
<evidence type="ECO:0000313" key="2">
    <source>
        <dbReference type="EMBL" id="MBB3080899.1"/>
    </source>
</evidence>
<dbReference type="RefSeq" id="WP_229845347.1">
    <property type="nucleotide sequence ID" value="NZ_BMUP01000002.1"/>
</dbReference>